<keyword evidence="3" id="KW-1185">Reference proteome</keyword>
<sequence>MKWQNKSLSYWLRVLHRDLGYLMVGACLIYAVSGILLNHMNGKDPAFRTTEAAVQLEKGMQAEELLAAWNRQEDLPPVKRVLSIDESHHRLMLEGGVGVYDAASGCVDYEVHEKRPVVYWFNRLHYNRIQGWNLMGDFFAISLVFFAVSGLFMVKGKNGLAGRGKWLLLAGILIPLGYIWLVA</sequence>
<dbReference type="EMBL" id="QSQT01000036">
    <property type="protein sequence ID" value="RGK51939.1"/>
    <property type="molecule type" value="Genomic_DNA"/>
</dbReference>
<evidence type="ECO:0000313" key="2">
    <source>
        <dbReference type="EMBL" id="RGK51939.1"/>
    </source>
</evidence>
<dbReference type="Proteomes" id="UP000260862">
    <property type="component" value="Unassembled WGS sequence"/>
</dbReference>
<dbReference type="Pfam" id="PF16357">
    <property type="entry name" value="PepSY_TM_like_2"/>
    <property type="match status" value="1"/>
</dbReference>
<comment type="caution">
    <text evidence="2">The sequence shown here is derived from an EMBL/GenBank/DDBJ whole genome shotgun (WGS) entry which is preliminary data.</text>
</comment>
<keyword evidence="1" id="KW-0812">Transmembrane</keyword>
<dbReference type="PANTHER" id="PTHR40115:SF1">
    <property type="entry name" value="INNER MEMBRANE PROTEIN WITH PEPSY TM HELIX"/>
    <property type="match status" value="1"/>
</dbReference>
<keyword evidence="1" id="KW-0472">Membrane</keyword>
<feature type="transmembrane region" description="Helical" evidence="1">
    <location>
        <begin position="134"/>
        <end position="154"/>
    </location>
</feature>
<evidence type="ECO:0000313" key="3">
    <source>
        <dbReference type="Proteomes" id="UP000260862"/>
    </source>
</evidence>
<dbReference type="InterPro" id="IPR032307">
    <property type="entry name" value="PepSY_TM-like_2"/>
</dbReference>
<feature type="transmembrane region" description="Helical" evidence="1">
    <location>
        <begin position="21"/>
        <end position="40"/>
    </location>
</feature>
<dbReference type="RefSeq" id="WP_117673910.1">
    <property type="nucleotide sequence ID" value="NZ_CABOGR010000036.1"/>
</dbReference>
<reference evidence="2 3" key="1">
    <citation type="submission" date="2018-08" db="EMBL/GenBank/DDBJ databases">
        <title>A genome reference for cultivated species of the human gut microbiota.</title>
        <authorList>
            <person name="Zou Y."/>
            <person name="Xue W."/>
            <person name="Luo G."/>
        </authorList>
    </citation>
    <scope>NUCLEOTIDE SEQUENCE [LARGE SCALE GENOMIC DNA]</scope>
    <source>
        <strain evidence="2 3">TF10-3AC</strain>
    </source>
</reference>
<organism evidence="2 3">
    <name type="scientific">Phocaeicola plebeius</name>
    <dbReference type="NCBI Taxonomy" id="310297"/>
    <lineage>
        <taxon>Bacteria</taxon>
        <taxon>Pseudomonadati</taxon>
        <taxon>Bacteroidota</taxon>
        <taxon>Bacteroidia</taxon>
        <taxon>Bacteroidales</taxon>
        <taxon>Bacteroidaceae</taxon>
        <taxon>Phocaeicola</taxon>
    </lineage>
</organism>
<dbReference type="PANTHER" id="PTHR40115">
    <property type="entry name" value="INNER MEMBRANE PROTEIN WITH PEPSY TM HELIX"/>
    <property type="match status" value="1"/>
</dbReference>
<keyword evidence="1" id="KW-1133">Transmembrane helix</keyword>
<gene>
    <name evidence="2" type="ORF">DXD04_14515</name>
</gene>
<feature type="transmembrane region" description="Helical" evidence="1">
    <location>
        <begin position="166"/>
        <end position="182"/>
    </location>
</feature>
<proteinExistence type="predicted"/>
<dbReference type="AlphaFoldDB" id="A0A3E4MQA3"/>
<protein>
    <submittedName>
        <fullName evidence="2">Peptidase</fullName>
    </submittedName>
</protein>
<name>A0A3E4MQA3_9BACT</name>
<evidence type="ECO:0000256" key="1">
    <source>
        <dbReference type="SAM" id="Phobius"/>
    </source>
</evidence>
<accession>A0A3E4MQA3</accession>